<accession>A0A0H5NX82</accession>
<sequence>MTTTHPLALVTGAARGIGYELAREFADRGYDVVMAAEDTAVEAAADRIRRPGHEVRAVQVDLRTSEGVERLYSAATEDERPLDAVALNAGVGRGGAFTETDLADELSIVDLNVRSTVHLAKLVLGDMVRRDAGGLLFTSSVASMMPGARQAVYNASKSFVQSFAEALREEVRDTGVTVTALMPGPTDTDFFRRAGLLDTPVGRGPKEDPAKVARQGIEALLADKQKVIGGSLPTRAIATVTQVLPDSVKATANRLMSAALPHRS</sequence>
<evidence type="ECO:0000259" key="3">
    <source>
        <dbReference type="SMART" id="SM00822"/>
    </source>
</evidence>
<evidence type="ECO:0000313" key="5">
    <source>
        <dbReference type="Proteomes" id="UP000057820"/>
    </source>
</evidence>
<dbReference type="AlphaFoldDB" id="A0A0H5NX82"/>
<dbReference type="PANTHER" id="PTHR44196:SF1">
    <property type="entry name" value="DEHYDROGENASE_REDUCTASE SDR FAMILY MEMBER 7B"/>
    <property type="match status" value="1"/>
</dbReference>
<reference evidence="5" key="1">
    <citation type="submission" date="2015-03" db="EMBL/GenBank/DDBJ databases">
        <authorList>
            <consortium name="Pathogen Informatics"/>
        </authorList>
    </citation>
    <scope>NUCLEOTIDE SEQUENCE [LARGE SCALE GENOMIC DNA]</scope>
    <source>
        <strain evidence="5">NCTC11134</strain>
    </source>
</reference>
<evidence type="ECO:0000313" key="4">
    <source>
        <dbReference type="EMBL" id="CRY74666.1"/>
    </source>
</evidence>
<dbReference type="InterPro" id="IPR002347">
    <property type="entry name" value="SDR_fam"/>
</dbReference>
<dbReference type="EC" id="1.1.1.56" evidence="4"/>
<keyword evidence="2 4" id="KW-0560">Oxidoreductase</keyword>
<dbReference type="InterPro" id="IPR036291">
    <property type="entry name" value="NAD(P)-bd_dom_sf"/>
</dbReference>
<dbReference type="Gene3D" id="3.40.50.720">
    <property type="entry name" value="NAD(P)-binding Rossmann-like Domain"/>
    <property type="match status" value="1"/>
</dbReference>
<gene>
    <name evidence="4" type="primary">rbtD_1</name>
    <name evidence="4" type="ORF">ERS450000_00827</name>
</gene>
<organism evidence="4 5">
    <name type="scientific">Nocardia farcinica</name>
    <dbReference type="NCBI Taxonomy" id="37329"/>
    <lineage>
        <taxon>Bacteria</taxon>
        <taxon>Bacillati</taxon>
        <taxon>Actinomycetota</taxon>
        <taxon>Actinomycetes</taxon>
        <taxon>Mycobacteriales</taxon>
        <taxon>Nocardiaceae</taxon>
        <taxon>Nocardia</taxon>
    </lineage>
</organism>
<evidence type="ECO:0000256" key="2">
    <source>
        <dbReference type="ARBA" id="ARBA00023002"/>
    </source>
</evidence>
<dbReference type="EMBL" id="LN868938">
    <property type="protein sequence ID" value="CRY74666.1"/>
    <property type="molecule type" value="Genomic_DNA"/>
</dbReference>
<dbReference type="PANTHER" id="PTHR44196">
    <property type="entry name" value="DEHYDROGENASE/REDUCTASE SDR FAMILY MEMBER 7B"/>
    <property type="match status" value="1"/>
</dbReference>
<dbReference type="SMART" id="SM00822">
    <property type="entry name" value="PKS_KR"/>
    <property type="match status" value="1"/>
</dbReference>
<dbReference type="GO" id="GO:0050255">
    <property type="term" value="F:ribitol 2-dehydrogenase (NAD+) activity"/>
    <property type="evidence" value="ECO:0007669"/>
    <property type="project" value="UniProtKB-EC"/>
</dbReference>
<dbReference type="SUPFAM" id="SSF51735">
    <property type="entry name" value="NAD(P)-binding Rossmann-fold domains"/>
    <property type="match status" value="1"/>
</dbReference>
<proteinExistence type="inferred from homology"/>
<dbReference type="RefSeq" id="WP_060590618.1">
    <property type="nucleotide sequence ID" value="NZ_CP031418.1"/>
</dbReference>
<name>A0A0H5NX82_NOCFR</name>
<dbReference type="KEGG" id="nfr:ERS450000_00827"/>
<dbReference type="PROSITE" id="PS00061">
    <property type="entry name" value="ADH_SHORT"/>
    <property type="match status" value="1"/>
</dbReference>
<protein>
    <submittedName>
        <fullName evidence="4">Ribitol 2-dehydrogenase</fullName>
        <ecNumber evidence="4">1.1.1.56</ecNumber>
    </submittedName>
</protein>
<dbReference type="Proteomes" id="UP000057820">
    <property type="component" value="Chromosome 1"/>
</dbReference>
<comment type="similarity">
    <text evidence="1">Belongs to the short-chain dehydrogenases/reductases (SDR) family.</text>
</comment>
<dbReference type="InterPro" id="IPR057326">
    <property type="entry name" value="KR_dom"/>
</dbReference>
<dbReference type="PRINTS" id="PR00081">
    <property type="entry name" value="GDHRDH"/>
</dbReference>
<dbReference type="InterPro" id="IPR020904">
    <property type="entry name" value="Sc_DH/Rdtase_CS"/>
</dbReference>
<dbReference type="CDD" id="cd05233">
    <property type="entry name" value="SDR_c"/>
    <property type="match status" value="1"/>
</dbReference>
<dbReference type="Pfam" id="PF00106">
    <property type="entry name" value="adh_short"/>
    <property type="match status" value="1"/>
</dbReference>
<feature type="domain" description="Ketoreductase" evidence="3">
    <location>
        <begin position="6"/>
        <end position="188"/>
    </location>
</feature>
<evidence type="ECO:0000256" key="1">
    <source>
        <dbReference type="ARBA" id="ARBA00006484"/>
    </source>
</evidence>
<dbReference type="GO" id="GO:0016020">
    <property type="term" value="C:membrane"/>
    <property type="evidence" value="ECO:0007669"/>
    <property type="project" value="TreeGrafter"/>
</dbReference>